<organism evidence="2">
    <name type="scientific">Anopheles marajoara</name>
    <dbReference type="NCBI Taxonomy" id="58244"/>
    <lineage>
        <taxon>Eukaryota</taxon>
        <taxon>Metazoa</taxon>
        <taxon>Ecdysozoa</taxon>
        <taxon>Arthropoda</taxon>
        <taxon>Hexapoda</taxon>
        <taxon>Insecta</taxon>
        <taxon>Pterygota</taxon>
        <taxon>Neoptera</taxon>
        <taxon>Endopterygota</taxon>
        <taxon>Diptera</taxon>
        <taxon>Nematocera</taxon>
        <taxon>Culicoidea</taxon>
        <taxon>Culicidae</taxon>
        <taxon>Anophelinae</taxon>
        <taxon>Anopheles</taxon>
    </lineage>
</organism>
<feature type="chain" id="PRO_5014701653" evidence="1">
    <location>
        <begin position="16"/>
        <end position="99"/>
    </location>
</feature>
<dbReference type="AlphaFoldDB" id="A0A2M4C8S6"/>
<proteinExistence type="predicted"/>
<accession>A0A2M4C8S6</accession>
<protein>
    <submittedName>
        <fullName evidence="2">Putative secreted protein</fullName>
    </submittedName>
</protein>
<evidence type="ECO:0000256" key="1">
    <source>
        <dbReference type="SAM" id="SignalP"/>
    </source>
</evidence>
<keyword evidence="1" id="KW-0732">Signal</keyword>
<evidence type="ECO:0000313" key="2">
    <source>
        <dbReference type="EMBL" id="MBW61746.1"/>
    </source>
</evidence>
<sequence length="99" mass="11260">MALCYLLLILSGTKQRILIEIESHNTRESNRRDLPSDATPLKISECTIMSALIAHRWFTALETTKSNGLMDGHQLHQAGTQRTRFITNGARGHFEKMKH</sequence>
<feature type="signal peptide" evidence="1">
    <location>
        <begin position="1"/>
        <end position="15"/>
    </location>
</feature>
<dbReference type="EMBL" id="GGFJ01012605">
    <property type="protein sequence ID" value="MBW61746.1"/>
    <property type="molecule type" value="Transcribed_RNA"/>
</dbReference>
<reference evidence="2" key="1">
    <citation type="submission" date="2018-01" db="EMBL/GenBank/DDBJ databases">
        <title>An insight into the sialome of Amazonian anophelines.</title>
        <authorList>
            <person name="Ribeiro J.M."/>
            <person name="Scarpassa V."/>
            <person name="Calvo E."/>
        </authorList>
    </citation>
    <scope>NUCLEOTIDE SEQUENCE</scope>
    <source>
        <tissue evidence="2">Salivary glands</tissue>
    </source>
</reference>
<name>A0A2M4C8S6_9DIPT</name>